<evidence type="ECO:0000313" key="1">
    <source>
        <dbReference type="EMBL" id="GMN48229.1"/>
    </source>
</evidence>
<sequence>MFGELCQLIPKAIDKMCSQNKFLQEHIKQTKNLDKVCTNKELYIKCPSIPTPGCTCASCFFKSPSRTRKFRKKKGFRRNKFFSKKKGSWKFLRKRRNFGKIRSTRCFIRGSKKHFMKNCPKAKTQKMITHIRNAKGISLSDNEVESIFSADAEVNNQTLCVL</sequence>
<proteinExistence type="predicted"/>
<keyword evidence="2" id="KW-1185">Reference proteome</keyword>
<dbReference type="Proteomes" id="UP001187192">
    <property type="component" value="Unassembled WGS sequence"/>
</dbReference>
<protein>
    <submittedName>
        <fullName evidence="1">Uncharacterized protein</fullName>
    </submittedName>
</protein>
<gene>
    <name evidence="1" type="ORF">TIFTF001_017394</name>
</gene>
<dbReference type="EMBL" id="BTGU01000027">
    <property type="protein sequence ID" value="GMN48229.1"/>
    <property type="molecule type" value="Genomic_DNA"/>
</dbReference>
<comment type="caution">
    <text evidence="1">The sequence shown here is derived from an EMBL/GenBank/DDBJ whole genome shotgun (WGS) entry which is preliminary data.</text>
</comment>
<accession>A0AA88A954</accession>
<evidence type="ECO:0000313" key="2">
    <source>
        <dbReference type="Proteomes" id="UP001187192"/>
    </source>
</evidence>
<dbReference type="AlphaFoldDB" id="A0AA88A954"/>
<name>A0AA88A954_FICCA</name>
<reference evidence="1" key="1">
    <citation type="submission" date="2023-07" db="EMBL/GenBank/DDBJ databases">
        <title>draft genome sequence of fig (Ficus carica).</title>
        <authorList>
            <person name="Takahashi T."/>
            <person name="Nishimura K."/>
        </authorList>
    </citation>
    <scope>NUCLEOTIDE SEQUENCE</scope>
</reference>
<organism evidence="1 2">
    <name type="scientific">Ficus carica</name>
    <name type="common">Common fig</name>
    <dbReference type="NCBI Taxonomy" id="3494"/>
    <lineage>
        <taxon>Eukaryota</taxon>
        <taxon>Viridiplantae</taxon>
        <taxon>Streptophyta</taxon>
        <taxon>Embryophyta</taxon>
        <taxon>Tracheophyta</taxon>
        <taxon>Spermatophyta</taxon>
        <taxon>Magnoliopsida</taxon>
        <taxon>eudicotyledons</taxon>
        <taxon>Gunneridae</taxon>
        <taxon>Pentapetalae</taxon>
        <taxon>rosids</taxon>
        <taxon>fabids</taxon>
        <taxon>Rosales</taxon>
        <taxon>Moraceae</taxon>
        <taxon>Ficeae</taxon>
        <taxon>Ficus</taxon>
    </lineage>
</organism>